<organism evidence="1 2">
    <name type="scientific">Mycena chlorophos</name>
    <name type="common">Agaric fungus</name>
    <name type="synonym">Agaricus chlorophos</name>
    <dbReference type="NCBI Taxonomy" id="658473"/>
    <lineage>
        <taxon>Eukaryota</taxon>
        <taxon>Fungi</taxon>
        <taxon>Dikarya</taxon>
        <taxon>Basidiomycota</taxon>
        <taxon>Agaricomycotina</taxon>
        <taxon>Agaricomycetes</taxon>
        <taxon>Agaricomycetidae</taxon>
        <taxon>Agaricales</taxon>
        <taxon>Marasmiineae</taxon>
        <taxon>Mycenaceae</taxon>
        <taxon>Mycena</taxon>
    </lineage>
</organism>
<sequence length="218" mass="24091">MPFDHSLPTGIARPVIHAVGAYPAVLMLMGRLASIVRSDQEQFLVLESVPDSEFDKAFQDTVDFLLSAQGKIESYDMRSTNSWAIPASDIAPAQIFVHLTNKTYLTTFAWKTDHSWLEDAAFRSPTLEIGAIGVCTTRALQVLGGGPVVIGQRPVLSTTWVLKATYIARMQRAHSVTIPSCPRLARYLRTQILPDDDHAADELPNVDLPATWKHYAAM</sequence>
<protein>
    <submittedName>
        <fullName evidence="1">Uncharacterized protein</fullName>
    </submittedName>
</protein>
<dbReference type="EMBL" id="DF839651">
    <property type="protein sequence ID" value="GAT44297.1"/>
    <property type="molecule type" value="Genomic_DNA"/>
</dbReference>
<gene>
    <name evidence="1" type="ORF">MCHLO_01935</name>
</gene>
<evidence type="ECO:0000313" key="2">
    <source>
        <dbReference type="Proteomes" id="UP000815677"/>
    </source>
</evidence>
<name>A0ABQ0KZE7_MYCCL</name>
<reference evidence="1" key="1">
    <citation type="submission" date="2014-09" db="EMBL/GenBank/DDBJ databases">
        <title>Genome sequence of the luminous mushroom Mycena chlorophos for searching fungal bioluminescence genes.</title>
        <authorList>
            <person name="Tanaka Y."/>
            <person name="Kasuga D."/>
            <person name="Oba Y."/>
            <person name="Hase S."/>
            <person name="Sato K."/>
            <person name="Oba Y."/>
            <person name="Sakakibara Y."/>
        </authorList>
    </citation>
    <scope>NUCLEOTIDE SEQUENCE</scope>
</reference>
<dbReference type="Proteomes" id="UP000815677">
    <property type="component" value="Unassembled WGS sequence"/>
</dbReference>
<keyword evidence="2" id="KW-1185">Reference proteome</keyword>
<evidence type="ECO:0000313" key="1">
    <source>
        <dbReference type="EMBL" id="GAT44297.1"/>
    </source>
</evidence>
<proteinExistence type="predicted"/>
<accession>A0ABQ0KZE7</accession>